<evidence type="ECO:0000256" key="1">
    <source>
        <dbReference type="SAM" id="Phobius"/>
    </source>
</evidence>
<accession>A0A552E860</accession>
<evidence type="ECO:0000313" key="2">
    <source>
        <dbReference type="EMBL" id="TRU30690.1"/>
    </source>
</evidence>
<name>A0A552E860_MICAE</name>
<dbReference type="Proteomes" id="UP000320551">
    <property type="component" value="Unassembled WGS sequence"/>
</dbReference>
<reference evidence="2 3" key="1">
    <citation type="submission" date="2019-01" db="EMBL/GenBank/DDBJ databases">
        <title>Coherence of Microcystis species and biogeography revealed through population genomics.</title>
        <authorList>
            <person name="Perez-Carrascal O.M."/>
            <person name="Terrat Y."/>
            <person name="Giani A."/>
            <person name="Fortin N."/>
            <person name="Tromas N."/>
            <person name="Shapiro B.J."/>
        </authorList>
    </citation>
    <scope>NUCLEOTIDE SEQUENCE [LARGE SCALE GENOMIC DNA]</scope>
    <source>
        <strain evidence="2">Ma_QC_B_20070730_S2</strain>
    </source>
</reference>
<dbReference type="EMBL" id="SFBK01000023">
    <property type="protein sequence ID" value="TRU30690.1"/>
    <property type="molecule type" value="Genomic_DNA"/>
</dbReference>
<feature type="transmembrane region" description="Helical" evidence="1">
    <location>
        <begin position="41"/>
        <end position="59"/>
    </location>
</feature>
<sequence length="84" mass="9934">MRTGWNNPQTVNYYQLSRGSDRAMKIPKLPDQITIPINRKTVWLFGFGVILWSLFVVAINDRFFRIDEIIVYPDGSREYRVNPK</sequence>
<keyword evidence="1" id="KW-1133">Transmembrane helix</keyword>
<proteinExistence type="predicted"/>
<gene>
    <name evidence="2" type="ORF">EWV80_01635</name>
</gene>
<comment type="caution">
    <text evidence="2">The sequence shown here is derived from an EMBL/GenBank/DDBJ whole genome shotgun (WGS) entry which is preliminary data.</text>
</comment>
<protein>
    <submittedName>
        <fullName evidence="2">Uncharacterized protein</fullName>
    </submittedName>
</protein>
<dbReference type="AlphaFoldDB" id="A0A552E860"/>
<evidence type="ECO:0000313" key="3">
    <source>
        <dbReference type="Proteomes" id="UP000320551"/>
    </source>
</evidence>
<organism evidence="2 3">
    <name type="scientific">Microcystis aeruginosa Ma_QC_B_20070730_S2</name>
    <dbReference type="NCBI Taxonomy" id="2486256"/>
    <lineage>
        <taxon>Bacteria</taxon>
        <taxon>Bacillati</taxon>
        <taxon>Cyanobacteriota</taxon>
        <taxon>Cyanophyceae</taxon>
        <taxon>Oscillatoriophycideae</taxon>
        <taxon>Chroococcales</taxon>
        <taxon>Microcystaceae</taxon>
        <taxon>Microcystis</taxon>
    </lineage>
</organism>
<keyword evidence="1" id="KW-0812">Transmembrane</keyword>
<keyword evidence="1" id="KW-0472">Membrane</keyword>